<feature type="region of interest" description="Disordered" evidence="1">
    <location>
        <begin position="338"/>
        <end position="357"/>
    </location>
</feature>
<evidence type="ECO:0000313" key="3">
    <source>
        <dbReference type="Proteomes" id="UP000325161"/>
    </source>
</evidence>
<dbReference type="Proteomes" id="UP000325161">
    <property type="component" value="Chromosome"/>
</dbReference>
<accession>A0A5C0ATN4</accession>
<gene>
    <name evidence="2" type="ORF">FXN63_07435</name>
</gene>
<reference evidence="2 3" key="1">
    <citation type="submission" date="2019-08" db="EMBL/GenBank/DDBJ databases">
        <title>Amphibian skin-associated Pigmentiphaga: genome sequence and occurrence across geography and hosts.</title>
        <authorList>
            <person name="Bletz M.C."/>
            <person name="Bunk B."/>
            <person name="Sproeer C."/>
            <person name="Biwer P."/>
            <person name="Reiter S."/>
            <person name="Rabemananjara F.C.E."/>
            <person name="Schulz S."/>
            <person name="Overmann J."/>
            <person name="Vences M."/>
        </authorList>
    </citation>
    <scope>NUCLEOTIDE SEQUENCE [LARGE SCALE GENOMIC DNA]</scope>
    <source>
        <strain evidence="2 3">Mada1488</strain>
    </source>
</reference>
<keyword evidence="3" id="KW-1185">Reference proteome</keyword>
<dbReference type="KEGG" id="pacr:FXN63_07435"/>
<name>A0A5C0ATN4_9BURK</name>
<sequence length="799" mass="87862">MPAPIGSDYSLNQLQRALDAAARGEPVQEKLRRWRAVVDGLLSGKLAVGNRKPVDGYPEWVTLEVATGGFATGVALAAGPLLPHEVALLDELGLSDTASPRLALNRYFLSDAGLDRLRNAVSSRQVVIDTPEEAALPVVAWLVANGYADLAGELIAVLAPLAHELRFYPRIDTAQAEPVDDARVHLESVGQVVKRLRDIRPKRQVLAQRNAVGVWIPLYDAAVDLVLETVEGTLPVALKDEQGKWLHDEHGRMVLQGGWPFKQVPTDWPARVQALIADVARARSQHAASRRFSAAGEPFVVLMDALALAVKDPAQLTGQQVARVRLIVARYMAVRGTPDSATAQTQRARQRGHATAQTHQQLAVTVANRLASYAPSAGLDDVDAVLQVVNLADVPDVPTTHNVPATHNVLNTSSTQASAQHPLRTPAEIKARQSMLRRLRRCVLDSPEGLIQRGVVTSAEVLARLLPQRTSQLRAASFDDDYLRMLYAAIYQAFRRRRSLLLLDLQKQVQIHELPWVAALNLFRDTNATAAQTAGTALDEFAFLALSQFPQTALPNKLLQEFVALADEAGRQLPFTEELAADIFMGRFSPKFVAATQLAAKHLGDSLYARYYRIDYHDMARRLSAADTGSAGEMLAALCADRAGEQLGSWRAVSNGRIIEQQLVITSHNLALLLELPGVRERLTTGADELARKCFAWVLRHLQLTGGGHHVERHRRKNAAYAWRQMVFLLSLQTKPLDAFLAYADTLLSAQPKDFVRGFYPISLGLHMAVESPEIWHTSRELMPFLGWQHSLPQVHTAG</sequence>
<dbReference type="AlphaFoldDB" id="A0A5C0ATN4"/>
<evidence type="ECO:0000313" key="2">
    <source>
        <dbReference type="EMBL" id="QEI05692.1"/>
    </source>
</evidence>
<evidence type="ECO:0000256" key="1">
    <source>
        <dbReference type="SAM" id="MobiDB-lite"/>
    </source>
</evidence>
<dbReference type="OrthoDB" id="5136203at2"/>
<organism evidence="2 3">
    <name type="scientific">Pigmentiphaga aceris</name>
    <dbReference type="NCBI Taxonomy" id="1940612"/>
    <lineage>
        <taxon>Bacteria</taxon>
        <taxon>Pseudomonadati</taxon>
        <taxon>Pseudomonadota</taxon>
        <taxon>Betaproteobacteria</taxon>
        <taxon>Burkholderiales</taxon>
        <taxon>Alcaligenaceae</taxon>
        <taxon>Pigmentiphaga</taxon>
    </lineage>
</organism>
<protein>
    <submittedName>
        <fullName evidence="2">Uncharacterized protein</fullName>
    </submittedName>
</protein>
<dbReference type="EMBL" id="CP043046">
    <property type="protein sequence ID" value="QEI05692.1"/>
    <property type="molecule type" value="Genomic_DNA"/>
</dbReference>
<proteinExistence type="predicted"/>
<dbReference type="RefSeq" id="WP_148814075.1">
    <property type="nucleotide sequence ID" value="NZ_CP043046.1"/>
</dbReference>